<dbReference type="InterPro" id="IPR018775">
    <property type="entry name" value="RlaP"/>
</dbReference>
<dbReference type="Proteomes" id="UP000326671">
    <property type="component" value="Unassembled WGS sequence"/>
</dbReference>
<evidence type="ECO:0008006" key="3">
    <source>
        <dbReference type="Google" id="ProtNLM"/>
    </source>
</evidence>
<dbReference type="EMBL" id="VYKL01000015">
    <property type="protein sequence ID" value="KAA9026073.1"/>
    <property type="molecule type" value="Genomic_DNA"/>
</dbReference>
<keyword evidence="2" id="KW-1185">Reference proteome</keyword>
<organism evidence="1 2">
    <name type="scientific">Niallia endozanthoxylica</name>
    <dbReference type="NCBI Taxonomy" id="2036016"/>
    <lineage>
        <taxon>Bacteria</taxon>
        <taxon>Bacillati</taxon>
        <taxon>Bacillota</taxon>
        <taxon>Bacilli</taxon>
        <taxon>Bacillales</taxon>
        <taxon>Bacillaceae</taxon>
        <taxon>Niallia</taxon>
    </lineage>
</organism>
<dbReference type="OrthoDB" id="9796845at2"/>
<sequence>MIESWLKKIEDEYNIEILFASETGSRAWGGVNDHSDYDVRFIYKTRDVRSYLSLRKAQETIDIPAPYDAQGWDLYKAFHLLQKSNPSLCEWAFSPVLYRDNQQFSDKLQRFITESYSLLSLFHHYIHLMDRNLKDIRHKTFTEKRQKQLIQAVRALLLAKVIILEQKVPVNALYRSFTSLFPNEDMLVSFYQQIMEAKMDGRLVSAADVEDGIRIMEQERPVLLEDSYGLSKGKSIENELNEWIWELLRL</sequence>
<accession>A0A5J5HWJ6</accession>
<evidence type="ECO:0000313" key="2">
    <source>
        <dbReference type="Proteomes" id="UP000326671"/>
    </source>
</evidence>
<dbReference type="Pfam" id="PF10127">
    <property type="entry name" value="RlaP"/>
    <property type="match status" value="1"/>
</dbReference>
<proteinExistence type="predicted"/>
<comment type="caution">
    <text evidence="1">The sequence shown here is derived from an EMBL/GenBank/DDBJ whole genome shotgun (WGS) entry which is preliminary data.</text>
</comment>
<gene>
    <name evidence="1" type="ORF">F4V44_09340</name>
</gene>
<dbReference type="RefSeq" id="WP_150439723.1">
    <property type="nucleotide sequence ID" value="NZ_VYKL01000015.1"/>
</dbReference>
<name>A0A5J5HWJ6_9BACI</name>
<evidence type="ECO:0000313" key="1">
    <source>
        <dbReference type="EMBL" id="KAA9026073.1"/>
    </source>
</evidence>
<dbReference type="AlphaFoldDB" id="A0A5J5HWJ6"/>
<dbReference type="PANTHER" id="PTHR34817:SF2">
    <property type="entry name" value="NUCLEOTIDYLTRANSFERASE"/>
    <property type="match status" value="1"/>
</dbReference>
<reference evidence="1 2" key="1">
    <citation type="submission" date="2019-09" db="EMBL/GenBank/DDBJ databases">
        <title>Whole genome sequences of isolates from the Mars Exploration Rovers.</title>
        <authorList>
            <person name="Seuylemezian A."/>
            <person name="Vaishampayan P."/>
        </authorList>
    </citation>
    <scope>NUCLEOTIDE SEQUENCE [LARGE SCALE GENOMIC DNA]</scope>
    <source>
        <strain evidence="1 2">MER_TA_151</strain>
    </source>
</reference>
<dbReference type="PANTHER" id="PTHR34817">
    <property type="entry name" value="NUCLEOTIDYLTRANSFERASE"/>
    <property type="match status" value="1"/>
</dbReference>
<protein>
    <recommendedName>
        <fullName evidence="3">Nucleotidyltransferase</fullName>
    </recommendedName>
</protein>